<dbReference type="InterPro" id="IPR036388">
    <property type="entry name" value="WH-like_DNA-bd_sf"/>
</dbReference>
<evidence type="ECO:0000256" key="1">
    <source>
        <dbReference type="PIRSR" id="PIRSR602481-1"/>
    </source>
</evidence>
<comment type="cofactor">
    <cofactor evidence="1">
        <name>Zn(2+)</name>
        <dbReference type="ChEBI" id="CHEBI:29105"/>
    </cofactor>
    <text evidence="1">Binds 1 zinc ion per subunit.</text>
</comment>
<feature type="binding site" evidence="1">
    <location>
        <position position="87"/>
    </location>
    <ligand>
        <name>Zn(2+)</name>
        <dbReference type="ChEBI" id="CHEBI:29105"/>
    </ligand>
</feature>
<proteinExistence type="predicted"/>
<gene>
    <name evidence="2" type="ORF">HNQ80_002894</name>
</gene>
<protein>
    <submittedName>
        <fullName evidence="2">Fe2+ or Zn2+ uptake regulation protein</fullName>
    </submittedName>
</protein>
<keyword evidence="1" id="KW-0862">Zinc</keyword>
<dbReference type="GO" id="GO:0003700">
    <property type="term" value="F:DNA-binding transcription factor activity"/>
    <property type="evidence" value="ECO:0007669"/>
    <property type="project" value="InterPro"/>
</dbReference>
<feature type="binding site" evidence="1">
    <location>
        <position position="130"/>
    </location>
    <ligand>
        <name>Zn(2+)</name>
        <dbReference type="ChEBI" id="CHEBI:29105"/>
    </ligand>
</feature>
<dbReference type="InterPro" id="IPR002481">
    <property type="entry name" value="FUR"/>
</dbReference>
<sequence length="131" mass="15307">MKKPNKVESLSKHEALIYAIFRNNPYKGLSVQDIWTILERDFQTLSIRTIYRMVENLQKKKVVFCMDIREGIRLFSLTNKYHVQLCCSKCGWIEDIDLQQSKVFYQLYDTIGDPSMIGGRMILSGVCKQCT</sequence>
<dbReference type="InterPro" id="IPR036390">
    <property type="entry name" value="WH_DNA-bd_sf"/>
</dbReference>
<dbReference type="Pfam" id="PF01475">
    <property type="entry name" value="FUR"/>
    <property type="match status" value="1"/>
</dbReference>
<dbReference type="EMBL" id="JACHEN010000017">
    <property type="protein sequence ID" value="MBB6216790.1"/>
    <property type="molecule type" value="Genomic_DNA"/>
</dbReference>
<feature type="binding site" evidence="1">
    <location>
        <position position="127"/>
    </location>
    <ligand>
        <name>Zn(2+)</name>
        <dbReference type="ChEBI" id="CHEBI:29105"/>
    </ligand>
</feature>
<evidence type="ECO:0000313" key="2">
    <source>
        <dbReference type="EMBL" id="MBB6216790.1"/>
    </source>
</evidence>
<name>A0A841KXS0_9FIRM</name>
<dbReference type="Gene3D" id="1.10.10.10">
    <property type="entry name" value="Winged helix-like DNA-binding domain superfamily/Winged helix DNA-binding domain"/>
    <property type="match status" value="1"/>
</dbReference>
<keyword evidence="1" id="KW-0479">Metal-binding</keyword>
<organism evidence="2 3">
    <name type="scientific">Anaerosolibacter carboniphilus</name>
    <dbReference type="NCBI Taxonomy" id="1417629"/>
    <lineage>
        <taxon>Bacteria</taxon>
        <taxon>Bacillati</taxon>
        <taxon>Bacillota</taxon>
        <taxon>Clostridia</taxon>
        <taxon>Peptostreptococcales</taxon>
        <taxon>Thermotaleaceae</taxon>
        <taxon>Anaerosolibacter</taxon>
    </lineage>
</organism>
<dbReference type="SUPFAM" id="SSF46785">
    <property type="entry name" value="Winged helix' DNA-binding domain"/>
    <property type="match status" value="1"/>
</dbReference>
<evidence type="ECO:0000313" key="3">
    <source>
        <dbReference type="Proteomes" id="UP000579281"/>
    </source>
</evidence>
<comment type="caution">
    <text evidence="2">The sequence shown here is derived from an EMBL/GenBank/DDBJ whole genome shotgun (WGS) entry which is preliminary data.</text>
</comment>
<dbReference type="GO" id="GO:0046872">
    <property type="term" value="F:metal ion binding"/>
    <property type="evidence" value="ECO:0007669"/>
    <property type="project" value="UniProtKB-KW"/>
</dbReference>
<dbReference type="Proteomes" id="UP000579281">
    <property type="component" value="Unassembled WGS sequence"/>
</dbReference>
<feature type="binding site" evidence="1">
    <location>
        <position position="90"/>
    </location>
    <ligand>
        <name>Zn(2+)</name>
        <dbReference type="ChEBI" id="CHEBI:29105"/>
    </ligand>
</feature>
<dbReference type="AlphaFoldDB" id="A0A841KXS0"/>
<dbReference type="RefSeq" id="WP_184311313.1">
    <property type="nucleotide sequence ID" value="NZ_JACHEN010000017.1"/>
</dbReference>
<accession>A0A841KXS0</accession>
<reference evidence="2 3" key="1">
    <citation type="submission" date="2020-08" db="EMBL/GenBank/DDBJ databases">
        <title>Genomic Encyclopedia of Type Strains, Phase IV (KMG-IV): sequencing the most valuable type-strain genomes for metagenomic binning, comparative biology and taxonomic classification.</title>
        <authorList>
            <person name="Goeker M."/>
        </authorList>
    </citation>
    <scope>NUCLEOTIDE SEQUENCE [LARGE SCALE GENOMIC DNA]</scope>
    <source>
        <strain evidence="2 3">DSM 103526</strain>
    </source>
</reference>
<keyword evidence="3" id="KW-1185">Reference proteome</keyword>